<organism evidence="1 2">
    <name type="scientific">Fasciolopsis buskii</name>
    <dbReference type="NCBI Taxonomy" id="27845"/>
    <lineage>
        <taxon>Eukaryota</taxon>
        <taxon>Metazoa</taxon>
        <taxon>Spiralia</taxon>
        <taxon>Lophotrochozoa</taxon>
        <taxon>Platyhelminthes</taxon>
        <taxon>Trematoda</taxon>
        <taxon>Digenea</taxon>
        <taxon>Plagiorchiida</taxon>
        <taxon>Echinostomata</taxon>
        <taxon>Echinostomatoidea</taxon>
        <taxon>Fasciolidae</taxon>
        <taxon>Fasciolopsis</taxon>
    </lineage>
</organism>
<dbReference type="EMBL" id="LUCM01001619">
    <property type="protein sequence ID" value="KAA0198583.1"/>
    <property type="molecule type" value="Genomic_DNA"/>
</dbReference>
<dbReference type="Proteomes" id="UP000728185">
    <property type="component" value="Unassembled WGS sequence"/>
</dbReference>
<protein>
    <submittedName>
        <fullName evidence="1">Uncharacterized protein</fullName>
    </submittedName>
</protein>
<gene>
    <name evidence="1" type="ORF">FBUS_01716</name>
</gene>
<sequence length="323" mass="37809">MEGESIKLCCPQEPALWVRRGLKIHDLDGKYVFGDNKLYLTIENFSEKHEGQLICHMRYGNNEYKHIFNLDLGDKNAGYSECDYETWEDDLSKLHGRRFLMFDSYRLDNQLGRKLDSIRTDEPVKKDFQIECQLLQVHPITKEVIIRMGVQSIHLTSFGFSPDKDGYSKFVRTIFHVNKSSAMTYSMRYLSNAYQSVFFHGVLPKLNKIGVDSLDMEMNEIQNRDYLRLNDTVCWDFKKNLNRSIAAAYKFYPIFCTVRGLDSESVLDVQLSIFDRDLLDMKVVPDQPSVEVFFRNLFRKTTMLIHNTKFTPIFVSPCDQSFL</sequence>
<proteinExistence type="predicted"/>
<keyword evidence="2" id="KW-1185">Reference proteome</keyword>
<evidence type="ECO:0000313" key="1">
    <source>
        <dbReference type="EMBL" id="KAA0198583.1"/>
    </source>
</evidence>
<dbReference type="AlphaFoldDB" id="A0A8E0S241"/>
<accession>A0A8E0S241</accession>
<reference evidence="1" key="1">
    <citation type="submission" date="2019-05" db="EMBL/GenBank/DDBJ databases">
        <title>Annotation for the trematode Fasciolopsis buski.</title>
        <authorList>
            <person name="Choi Y.-J."/>
        </authorList>
    </citation>
    <scope>NUCLEOTIDE SEQUENCE</scope>
    <source>
        <strain evidence="1">HT</strain>
        <tissue evidence="1">Whole worm</tissue>
    </source>
</reference>
<evidence type="ECO:0000313" key="2">
    <source>
        <dbReference type="Proteomes" id="UP000728185"/>
    </source>
</evidence>
<dbReference type="OrthoDB" id="10463108at2759"/>
<name>A0A8E0S241_9TREM</name>
<comment type="caution">
    <text evidence="1">The sequence shown here is derived from an EMBL/GenBank/DDBJ whole genome shotgun (WGS) entry which is preliminary data.</text>
</comment>